<gene>
    <name evidence="1" type="ORF">FBZ87_107267</name>
</gene>
<dbReference type="SUPFAM" id="SSF53756">
    <property type="entry name" value="UDP-Glycosyltransferase/glycogen phosphorylase"/>
    <property type="match status" value="1"/>
</dbReference>
<name>A0A560JI58_9PROT</name>
<sequence length="623" mass="67647">MTRDDGRTEQRDAWIGTMARPPQSYTAFSVQALRLTADHLLARGLPLSLALSHVHAMAAAAPLDGKALSNGAGIDDPIAATIAPHFDTILYRTAYPDLGGAAGALSDTALLLHYCKTGWREGRNPSSTFDSLFYLTSNPDVAAAGINPLWHYVVAGRAEGRRAQPEDRHGQAIRRMLPALQRRDDGEPPLAITRLSRTRLAEAVAVDIRASTGGSELHASIRSVRGVVLAISHSLDARAIGGRVILIPYERKRFNALGYTYIHIQPGVPSLSIDREGVAGRLIEVSVNGIQAGLTDYDELAQVLSETFSDRAIDRVFTIHGFLGHRIDGLIALQQAVRAGRNWLWVHDFSSICANHLLLRNDVSFCGAPPPDSPACRICLHGETRSAHSRRLGRLFAAIDLQVVAPSQSALDLWRKSTPLPTLPTRVVPLSRWVEQGARHLLDDEATLGLPGVPVRVAFVGTPTFHEGWEIFEELVQALRVCPSYRLHHIATPACFRRLSGVTEVPVVEMQDGLPNISDALKTHGIDLVLVLTVSPETFSFSTREALAAGADVVALDDSGDAAATVSQLGRGRTFATDRALLEFFTSFDAVHYVRSRLREGIMTGRFVYDAAMAIPIPDEMGG</sequence>
<dbReference type="Proteomes" id="UP000320516">
    <property type="component" value="Unassembled WGS sequence"/>
</dbReference>
<evidence type="ECO:0008006" key="3">
    <source>
        <dbReference type="Google" id="ProtNLM"/>
    </source>
</evidence>
<evidence type="ECO:0000313" key="1">
    <source>
        <dbReference type="EMBL" id="TWB70883.1"/>
    </source>
</evidence>
<dbReference type="AlphaFoldDB" id="A0A560JI58"/>
<accession>A0A560JI58</accession>
<proteinExistence type="predicted"/>
<dbReference type="EMBL" id="VITV01000007">
    <property type="protein sequence ID" value="TWB70883.1"/>
    <property type="molecule type" value="Genomic_DNA"/>
</dbReference>
<dbReference type="RefSeq" id="WP_186454866.1">
    <property type="nucleotide sequence ID" value="NZ_JARPAF010000001.1"/>
</dbReference>
<reference evidence="1 2" key="1">
    <citation type="submission" date="2019-06" db="EMBL/GenBank/DDBJ databases">
        <title>Genomic Encyclopedia of Type Strains, Phase IV (KMG-V): Genome sequencing to study the core and pangenomes of soil and plant-associated prokaryotes.</title>
        <authorList>
            <person name="Whitman W."/>
        </authorList>
    </citation>
    <scope>NUCLEOTIDE SEQUENCE [LARGE SCALE GENOMIC DNA]</scope>
    <source>
        <strain evidence="1 2">BR 12005</strain>
    </source>
</reference>
<comment type="caution">
    <text evidence="1">The sequence shown here is derived from an EMBL/GenBank/DDBJ whole genome shotgun (WGS) entry which is preliminary data.</text>
</comment>
<evidence type="ECO:0000313" key="2">
    <source>
        <dbReference type="Proteomes" id="UP000320516"/>
    </source>
</evidence>
<protein>
    <recommendedName>
        <fullName evidence="3">Glycosyltransferase involved in cell wall biosynthesis</fullName>
    </recommendedName>
</protein>
<organism evidence="1 2">
    <name type="scientific">Nitrospirillum amazonense</name>
    <dbReference type="NCBI Taxonomy" id="28077"/>
    <lineage>
        <taxon>Bacteria</taxon>
        <taxon>Pseudomonadati</taxon>
        <taxon>Pseudomonadota</taxon>
        <taxon>Alphaproteobacteria</taxon>
        <taxon>Rhodospirillales</taxon>
        <taxon>Azospirillaceae</taxon>
        <taxon>Nitrospirillum</taxon>
    </lineage>
</organism>